<evidence type="ECO:0000256" key="6">
    <source>
        <dbReference type="ARBA" id="ARBA00049737"/>
    </source>
</evidence>
<dbReference type="RefSeq" id="XP_008613196.1">
    <property type="nucleotide sequence ID" value="XM_008614974.1"/>
</dbReference>
<proteinExistence type="inferred from homology"/>
<dbReference type="VEuPathDB" id="FungiDB:SDRG_09062"/>
<evidence type="ECO:0000256" key="4">
    <source>
        <dbReference type="ARBA" id="ARBA00022989"/>
    </source>
</evidence>
<evidence type="ECO:0000256" key="5">
    <source>
        <dbReference type="ARBA" id="ARBA00023136"/>
    </source>
</evidence>
<evidence type="ECO:0000256" key="2">
    <source>
        <dbReference type="ARBA" id="ARBA00006244"/>
    </source>
</evidence>
<evidence type="ECO:0000313" key="10">
    <source>
        <dbReference type="EMBL" id="EQC33556.1"/>
    </source>
</evidence>
<keyword evidence="4 7" id="KW-1133">Transmembrane helix</keyword>
<dbReference type="InterPro" id="IPR040236">
    <property type="entry name" value="TMEM198"/>
</dbReference>
<comment type="subcellular location">
    <subcellularLocation>
        <location evidence="1">Membrane</location>
        <topology evidence="1">Multi-pass membrane protein</topology>
    </subcellularLocation>
</comment>
<keyword evidence="5 7" id="KW-0472">Membrane</keyword>
<evidence type="ECO:0000256" key="3">
    <source>
        <dbReference type="ARBA" id="ARBA00022692"/>
    </source>
</evidence>
<evidence type="ECO:0000256" key="1">
    <source>
        <dbReference type="ARBA" id="ARBA00004141"/>
    </source>
</evidence>
<feature type="transmembrane region" description="Helical" evidence="7">
    <location>
        <begin position="303"/>
        <end position="321"/>
    </location>
</feature>
<evidence type="ECO:0000256" key="7">
    <source>
        <dbReference type="SAM" id="Phobius"/>
    </source>
</evidence>
<dbReference type="PANTHER" id="PTHR31247:SF5">
    <property type="entry name" value="DUF4203 DOMAIN-CONTAINING PROTEIN"/>
    <property type="match status" value="1"/>
</dbReference>
<dbReference type="PANTHER" id="PTHR31247">
    <property type="entry name" value="TRANSMEMBRANE PROTEIN 198 FAMILY MEMBER"/>
    <property type="match status" value="1"/>
</dbReference>
<dbReference type="InParanoid" id="T0QFR5"/>
<evidence type="ECO:0000259" key="9">
    <source>
        <dbReference type="Pfam" id="PF13886"/>
    </source>
</evidence>
<gene>
    <name evidence="10" type="ORF">SDRG_09062</name>
</gene>
<dbReference type="OrthoDB" id="10333824at2759"/>
<evidence type="ECO:0000313" key="11">
    <source>
        <dbReference type="Proteomes" id="UP000030762"/>
    </source>
</evidence>
<dbReference type="Proteomes" id="UP000030762">
    <property type="component" value="Unassembled WGS sequence"/>
</dbReference>
<name>T0QFR5_SAPDV</name>
<accession>T0QFR5</accession>
<reference evidence="10 11" key="1">
    <citation type="submission" date="2012-04" db="EMBL/GenBank/DDBJ databases">
        <title>The Genome Sequence of Saprolegnia declina VS20.</title>
        <authorList>
            <consortium name="The Broad Institute Genome Sequencing Platform"/>
            <person name="Russ C."/>
            <person name="Nusbaum C."/>
            <person name="Tyler B."/>
            <person name="van West P."/>
            <person name="Dieguez-Uribeondo J."/>
            <person name="de Bruijn I."/>
            <person name="Tripathy S."/>
            <person name="Jiang R."/>
            <person name="Young S.K."/>
            <person name="Zeng Q."/>
            <person name="Gargeya S."/>
            <person name="Fitzgerald M."/>
            <person name="Haas B."/>
            <person name="Abouelleil A."/>
            <person name="Alvarado L."/>
            <person name="Arachchi H.M."/>
            <person name="Berlin A."/>
            <person name="Chapman S.B."/>
            <person name="Goldberg J."/>
            <person name="Griggs A."/>
            <person name="Gujja S."/>
            <person name="Hansen M."/>
            <person name="Howarth C."/>
            <person name="Imamovic A."/>
            <person name="Larimer J."/>
            <person name="McCowen C."/>
            <person name="Montmayeur A."/>
            <person name="Murphy C."/>
            <person name="Neiman D."/>
            <person name="Pearson M."/>
            <person name="Priest M."/>
            <person name="Roberts A."/>
            <person name="Saif S."/>
            <person name="Shea T."/>
            <person name="Sisk P."/>
            <person name="Sykes S."/>
            <person name="Wortman J."/>
            <person name="Nusbaum C."/>
            <person name="Birren B."/>
        </authorList>
    </citation>
    <scope>NUCLEOTIDE SEQUENCE [LARGE SCALE GENOMIC DNA]</scope>
    <source>
        <strain evidence="10 11">VS20</strain>
    </source>
</reference>
<dbReference type="GeneID" id="19949789"/>
<protein>
    <recommendedName>
        <fullName evidence="6">Transmembrane protein 198</fullName>
    </recommendedName>
</protein>
<feature type="transmembrane region" description="Helical" evidence="7">
    <location>
        <begin position="236"/>
        <end position="253"/>
    </location>
</feature>
<dbReference type="AlphaFoldDB" id="T0QFR5"/>
<feature type="chain" id="PRO_5004569829" description="Transmembrane protein 198" evidence="8">
    <location>
        <begin position="25"/>
        <end position="376"/>
    </location>
</feature>
<feature type="transmembrane region" description="Helical" evidence="7">
    <location>
        <begin position="260"/>
        <end position="283"/>
    </location>
</feature>
<comment type="similarity">
    <text evidence="2">Belongs to the TMEM198 family.</text>
</comment>
<keyword evidence="11" id="KW-1185">Reference proteome</keyword>
<keyword evidence="3 7" id="KW-0812">Transmembrane</keyword>
<dbReference type="OMA" id="WIDNSTT"/>
<sequence>MPISISGRRLVAFVLAILASLTQATPPPLLGPSVDVTQWTCVSSESRYVTARLTNGNHNLECVTTNATTDVCLFASRAESCPSPTGFIYSCTDYTVGSRDPTPACVALYSTLLRGDALSLRATALYFYYNGLTWGVRIVTALGMVLLGGASATHGYYLFRLLLVLYGLVAFSLAFASPLDWIDNSTTETLLWVGGAILFGLFCAAFYALARLVTGAIAGATLAMLVLDYVHLTPTYMTLAVSGAGVVTGLMTLRWPRPLLLFHTAYLGAIVAVYGGTFLSYAIPNVTHTVFDVDPVPTTWTNVFVGSLFLLALPLQVYYTAKDVVHGETPFERLARKASASTASPAYSDVLDPSVVAAQMAAKEHWFLQWLAWSRR</sequence>
<dbReference type="Pfam" id="PF13886">
    <property type="entry name" value="TM7S3_TM198"/>
    <property type="match status" value="1"/>
</dbReference>
<feature type="transmembrane region" description="Helical" evidence="7">
    <location>
        <begin position="126"/>
        <end position="150"/>
    </location>
</feature>
<dbReference type="EMBL" id="JH767159">
    <property type="protein sequence ID" value="EQC33556.1"/>
    <property type="molecule type" value="Genomic_DNA"/>
</dbReference>
<keyword evidence="8" id="KW-0732">Signal</keyword>
<feature type="signal peptide" evidence="8">
    <location>
        <begin position="1"/>
        <end position="24"/>
    </location>
</feature>
<dbReference type="InterPro" id="IPR025256">
    <property type="entry name" value="TM7S3/TM198-like_dom"/>
</dbReference>
<feature type="transmembrane region" description="Helical" evidence="7">
    <location>
        <begin position="157"/>
        <end position="177"/>
    </location>
</feature>
<feature type="domain" description="TM7S3/TM198-like" evidence="9">
    <location>
        <begin position="144"/>
        <end position="285"/>
    </location>
</feature>
<organism evidence="10 11">
    <name type="scientific">Saprolegnia diclina (strain VS20)</name>
    <dbReference type="NCBI Taxonomy" id="1156394"/>
    <lineage>
        <taxon>Eukaryota</taxon>
        <taxon>Sar</taxon>
        <taxon>Stramenopiles</taxon>
        <taxon>Oomycota</taxon>
        <taxon>Saprolegniomycetes</taxon>
        <taxon>Saprolegniales</taxon>
        <taxon>Saprolegniaceae</taxon>
        <taxon>Saprolegnia</taxon>
    </lineage>
</organism>
<evidence type="ECO:0000256" key="8">
    <source>
        <dbReference type="SAM" id="SignalP"/>
    </source>
</evidence>
<feature type="transmembrane region" description="Helical" evidence="7">
    <location>
        <begin position="189"/>
        <end position="207"/>
    </location>
</feature>
<dbReference type="GO" id="GO:0005886">
    <property type="term" value="C:plasma membrane"/>
    <property type="evidence" value="ECO:0007669"/>
    <property type="project" value="TreeGrafter"/>
</dbReference>